<organism evidence="2 3">
    <name type="scientific">Streptomyces corynorhini</name>
    <dbReference type="NCBI Taxonomy" id="2282652"/>
    <lineage>
        <taxon>Bacteria</taxon>
        <taxon>Bacillati</taxon>
        <taxon>Actinomycetota</taxon>
        <taxon>Actinomycetes</taxon>
        <taxon>Kitasatosporales</taxon>
        <taxon>Streptomycetaceae</taxon>
        <taxon>Streptomyces</taxon>
    </lineage>
</organism>
<feature type="domain" description="A-factor biosynthesis hotdog" evidence="1">
    <location>
        <begin position="125"/>
        <end position="228"/>
    </location>
</feature>
<comment type="caution">
    <text evidence="2">The sequence shown here is derived from an EMBL/GenBank/DDBJ whole genome shotgun (WGS) entry which is preliminary data.</text>
</comment>
<keyword evidence="3" id="KW-1185">Reference proteome</keyword>
<protein>
    <recommendedName>
        <fullName evidence="1">A-factor biosynthesis hotdog domain-containing protein</fullName>
    </recommendedName>
</protein>
<dbReference type="RefSeq" id="WP_114626008.1">
    <property type="nucleotide sequence ID" value="NZ_QQNA01000210.1"/>
</dbReference>
<dbReference type="InterPro" id="IPR005509">
    <property type="entry name" value="AfsA_hotdog_dom"/>
</dbReference>
<dbReference type="Proteomes" id="UP000253741">
    <property type="component" value="Unassembled WGS sequence"/>
</dbReference>
<sequence length="269" mass="29645">MDGVRTSGSTQTMPVDSSNTFYFDHPLDHIPGIMLLTEMLQAVRVTHEAAKGPLTAGRTRLDVQFPVMCESGTDVVLECVPDEVSSSWEVTARQSDITVSEARVTFTTEAGTGLDATAPRVNASLVHRQRVENVLLGPPRETAEASVVSHLVSPPPGHPLLANSPSVRSEEELIEAARQFCTLLSHHYQGEREDAQILWLSCTADLPRDLPREQPVSISWTPTTSRLRTVRYDLKLTDPVTDTEYGRIVNVSRCIDPATYRRLRSSQAG</sequence>
<reference evidence="2 3" key="1">
    <citation type="submission" date="2018-07" db="EMBL/GenBank/DDBJ databases">
        <title>Streptomyces species from bats.</title>
        <authorList>
            <person name="Dunlap C."/>
        </authorList>
    </citation>
    <scope>NUCLEOTIDE SEQUENCE [LARGE SCALE GENOMIC DNA]</scope>
    <source>
        <strain evidence="2 3">AC230</strain>
    </source>
</reference>
<dbReference type="AlphaFoldDB" id="A0A370B120"/>
<evidence type="ECO:0000313" key="2">
    <source>
        <dbReference type="EMBL" id="RDG35597.1"/>
    </source>
</evidence>
<evidence type="ECO:0000259" key="1">
    <source>
        <dbReference type="Pfam" id="PF03756"/>
    </source>
</evidence>
<dbReference type="OrthoDB" id="7838374at2"/>
<name>A0A370B120_9ACTN</name>
<proteinExistence type="predicted"/>
<accession>A0A370B120</accession>
<gene>
    <name evidence="2" type="ORF">DVH02_24535</name>
</gene>
<dbReference type="Pfam" id="PF03756">
    <property type="entry name" value="AfsA"/>
    <property type="match status" value="1"/>
</dbReference>
<dbReference type="EMBL" id="QQNA01000210">
    <property type="protein sequence ID" value="RDG35597.1"/>
    <property type="molecule type" value="Genomic_DNA"/>
</dbReference>
<evidence type="ECO:0000313" key="3">
    <source>
        <dbReference type="Proteomes" id="UP000253741"/>
    </source>
</evidence>